<keyword evidence="3" id="KW-1185">Reference proteome</keyword>
<evidence type="ECO:0000259" key="1">
    <source>
        <dbReference type="Pfam" id="PF03724"/>
    </source>
</evidence>
<accession>A0A4R3J8U6</accession>
<reference evidence="2 3" key="1">
    <citation type="submission" date="2019-03" db="EMBL/GenBank/DDBJ databases">
        <title>Genomic Encyclopedia of Type Strains, Phase IV (KMG-IV): sequencing the most valuable type-strain genomes for metagenomic binning, comparative biology and taxonomic classification.</title>
        <authorList>
            <person name="Goeker M."/>
        </authorList>
    </citation>
    <scope>NUCLEOTIDE SEQUENCE [LARGE SCALE GENOMIC DNA]</scope>
    <source>
        <strain evidence="2 3">DSM 104836</strain>
    </source>
</reference>
<dbReference type="EMBL" id="SLZU01000010">
    <property type="protein sequence ID" value="TCS61934.1"/>
    <property type="molecule type" value="Genomic_DNA"/>
</dbReference>
<dbReference type="Proteomes" id="UP000295696">
    <property type="component" value="Unassembled WGS sequence"/>
</dbReference>
<evidence type="ECO:0000313" key="3">
    <source>
        <dbReference type="Proteomes" id="UP000295696"/>
    </source>
</evidence>
<gene>
    <name evidence="2" type="ORF">EDD52_110108</name>
</gene>
<evidence type="ECO:0000313" key="2">
    <source>
        <dbReference type="EMBL" id="TCS61934.1"/>
    </source>
</evidence>
<keyword evidence="2" id="KW-0346">Stress response</keyword>
<dbReference type="Pfam" id="PF03724">
    <property type="entry name" value="META"/>
    <property type="match status" value="1"/>
</dbReference>
<proteinExistence type="predicted"/>
<dbReference type="OrthoDB" id="7777568at2"/>
<dbReference type="InterPro" id="IPR038670">
    <property type="entry name" value="HslJ-like_sf"/>
</dbReference>
<dbReference type="PROSITE" id="PS51257">
    <property type="entry name" value="PROKAR_LIPOPROTEIN"/>
    <property type="match status" value="1"/>
</dbReference>
<dbReference type="Gene3D" id="2.40.128.270">
    <property type="match status" value="1"/>
</dbReference>
<organism evidence="2 3">
    <name type="scientific">Primorskyibacter sedentarius</name>
    <dbReference type="NCBI Taxonomy" id="745311"/>
    <lineage>
        <taxon>Bacteria</taxon>
        <taxon>Pseudomonadati</taxon>
        <taxon>Pseudomonadota</taxon>
        <taxon>Alphaproteobacteria</taxon>
        <taxon>Rhodobacterales</taxon>
        <taxon>Roseobacteraceae</taxon>
        <taxon>Primorskyibacter</taxon>
    </lineage>
</organism>
<comment type="caution">
    <text evidence="2">The sequence shown here is derived from an EMBL/GenBank/DDBJ whole genome shotgun (WGS) entry which is preliminary data.</text>
</comment>
<dbReference type="InterPro" id="IPR005184">
    <property type="entry name" value="DUF306_Meta_HslJ"/>
</dbReference>
<name>A0A4R3J8U6_9RHOB</name>
<feature type="domain" description="DUF306" evidence="1">
    <location>
        <begin position="28"/>
        <end position="124"/>
    </location>
</feature>
<sequence length="131" mass="13805">MRNFMLFIILALAACERDETLAAYGGVGDWRLSALDGAVYSATATMRIGDGGEVSGRAACNGWGASQTAPYPWFELTPIVATKRACADLGAEAAFFQALGEMTLAEVLGDTLLLTNEAGRSMEFTSVAPDD</sequence>
<dbReference type="AlphaFoldDB" id="A0A4R3J8U6"/>
<protein>
    <submittedName>
        <fullName evidence="2">Heat shock protein HslJ</fullName>
    </submittedName>
</protein>